<name>A0A0R3KGV0_9BRAD</name>
<dbReference type="STRING" id="1518501.CQ10_30170"/>
<evidence type="ECO:0000313" key="1">
    <source>
        <dbReference type="EMBL" id="KRQ95014.1"/>
    </source>
</evidence>
<sequence length="200" mass="21707">MVLAAHPRRLADALDSRLSASVVCRLQSCARLHDRIAPLLIQRQAGGSNDAPADEATGLAEQRATFERLFQADLKETSSLAGAAWHGLSLRQMIRGRDVADLIAQIGQRAHAFGLRRDGVAPALRSIAPGILAERIARDGYACLHVWFSSFPPPMRQQLHVRLPPESAAYPEWSDAEQSLALGLMDPVLSELDGSTNVSK</sequence>
<gene>
    <name evidence="1" type="ORF">CP49_32510</name>
</gene>
<keyword evidence="2" id="KW-1185">Reference proteome</keyword>
<accession>A0A0R3KGV0</accession>
<dbReference type="Proteomes" id="UP000051913">
    <property type="component" value="Unassembled WGS sequence"/>
</dbReference>
<dbReference type="AlphaFoldDB" id="A0A0R3KGV0"/>
<proteinExistence type="predicted"/>
<protein>
    <recommendedName>
        <fullName evidence="3">Nodulation protein NolU</fullName>
    </recommendedName>
</protein>
<comment type="caution">
    <text evidence="1">The sequence shown here is derived from an EMBL/GenBank/DDBJ whole genome shotgun (WGS) entry which is preliminary data.</text>
</comment>
<dbReference type="EMBL" id="LLXX01000207">
    <property type="protein sequence ID" value="KRQ95014.1"/>
    <property type="molecule type" value="Genomic_DNA"/>
</dbReference>
<evidence type="ECO:0000313" key="2">
    <source>
        <dbReference type="Proteomes" id="UP000051913"/>
    </source>
</evidence>
<reference evidence="1 2" key="1">
    <citation type="submission" date="2014-03" db="EMBL/GenBank/DDBJ databases">
        <title>Bradyrhizobium valentinum sp. nov., isolated from effective nodules of Lupinus mariae-josephae, a lupine endemic of basic-lime soils in Eastern Spain.</title>
        <authorList>
            <person name="Duran D."/>
            <person name="Rey L."/>
            <person name="Navarro A."/>
            <person name="Busquets A."/>
            <person name="Imperial J."/>
            <person name="Ruiz-Argueso T."/>
        </authorList>
    </citation>
    <scope>NUCLEOTIDE SEQUENCE [LARGE SCALE GENOMIC DNA]</scope>
    <source>
        <strain evidence="1 2">LmjM3</strain>
    </source>
</reference>
<organism evidence="1 2">
    <name type="scientific">Bradyrhizobium valentinum</name>
    <dbReference type="NCBI Taxonomy" id="1518501"/>
    <lineage>
        <taxon>Bacteria</taxon>
        <taxon>Pseudomonadati</taxon>
        <taxon>Pseudomonadota</taxon>
        <taxon>Alphaproteobacteria</taxon>
        <taxon>Hyphomicrobiales</taxon>
        <taxon>Nitrobacteraceae</taxon>
        <taxon>Bradyrhizobium</taxon>
    </lineage>
</organism>
<evidence type="ECO:0008006" key="3">
    <source>
        <dbReference type="Google" id="ProtNLM"/>
    </source>
</evidence>